<gene>
    <name evidence="1" type="ORF">BDN72DRAFT_906031</name>
</gene>
<keyword evidence="2" id="KW-1185">Reference proteome</keyword>
<reference evidence="1 2" key="1">
    <citation type="journal article" date="2019" name="Nat. Ecol. Evol.">
        <title>Megaphylogeny resolves global patterns of mushroom evolution.</title>
        <authorList>
            <person name="Varga T."/>
            <person name="Krizsan K."/>
            <person name="Foldi C."/>
            <person name="Dima B."/>
            <person name="Sanchez-Garcia M."/>
            <person name="Sanchez-Ramirez S."/>
            <person name="Szollosi G.J."/>
            <person name="Szarkandi J.G."/>
            <person name="Papp V."/>
            <person name="Albert L."/>
            <person name="Andreopoulos W."/>
            <person name="Angelini C."/>
            <person name="Antonin V."/>
            <person name="Barry K.W."/>
            <person name="Bougher N.L."/>
            <person name="Buchanan P."/>
            <person name="Buyck B."/>
            <person name="Bense V."/>
            <person name="Catcheside P."/>
            <person name="Chovatia M."/>
            <person name="Cooper J."/>
            <person name="Damon W."/>
            <person name="Desjardin D."/>
            <person name="Finy P."/>
            <person name="Geml J."/>
            <person name="Haridas S."/>
            <person name="Hughes K."/>
            <person name="Justo A."/>
            <person name="Karasinski D."/>
            <person name="Kautmanova I."/>
            <person name="Kiss B."/>
            <person name="Kocsube S."/>
            <person name="Kotiranta H."/>
            <person name="LaButti K.M."/>
            <person name="Lechner B.E."/>
            <person name="Liimatainen K."/>
            <person name="Lipzen A."/>
            <person name="Lukacs Z."/>
            <person name="Mihaltcheva S."/>
            <person name="Morgado L.N."/>
            <person name="Niskanen T."/>
            <person name="Noordeloos M.E."/>
            <person name="Ohm R.A."/>
            <person name="Ortiz-Santana B."/>
            <person name="Ovrebo C."/>
            <person name="Racz N."/>
            <person name="Riley R."/>
            <person name="Savchenko A."/>
            <person name="Shiryaev A."/>
            <person name="Soop K."/>
            <person name="Spirin V."/>
            <person name="Szebenyi C."/>
            <person name="Tomsovsky M."/>
            <person name="Tulloss R.E."/>
            <person name="Uehling J."/>
            <person name="Grigoriev I.V."/>
            <person name="Vagvolgyi C."/>
            <person name="Papp T."/>
            <person name="Martin F.M."/>
            <person name="Miettinen O."/>
            <person name="Hibbett D.S."/>
            <person name="Nagy L.G."/>
        </authorList>
    </citation>
    <scope>NUCLEOTIDE SEQUENCE [LARGE SCALE GENOMIC DNA]</scope>
    <source>
        <strain evidence="1 2">NL-1719</strain>
    </source>
</reference>
<feature type="non-terminal residue" evidence="1">
    <location>
        <position position="397"/>
    </location>
</feature>
<evidence type="ECO:0000313" key="1">
    <source>
        <dbReference type="EMBL" id="TFK59257.1"/>
    </source>
</evidence>
<accession>A0ACD3A325</accession>
<dbReference type="Proteomes" id="UP000308600">
    <property type="component" value="Unassembled WGS sequence"/>
</dbReference>
<dbReference type="EMBL" id="ML209036">
    <property type="protein sequence ID" value="TFK59257.1"/>
    <property type="molecule type" value="Genomic_DNA"/>
</dbReference>
<sequence length="397" mass="45937">MAQLDEQPTARESVANIPNLWHHLHVLLQESHRSTAYIRLVRAKVMDINLNVHQWLVMVISDALDYEERTKNPEPSNWIHDLVDHLDTVFSNPQMRGQTVTINSHHFLPELNHQSYTFKVPKQPTYDKDDLILHASRMTREWLGFPADISSLAIINMLERLREVQPYSVLMLDAIWELYSQPKRLLTGTRPYQRLSVEYHRHLVQEFRDQLSQHPLSVPNSPQTFAVQRLQRAITTFATTTFDSMHIDNPGAGMPSSSNRNEPNPSSKEAAGVKRFISFLQDVFPVLSQPFSAFKTSPVLMLKAISNKPDFFLPFRQLAPTIIKAEATIFSQLDRLNTTAGLFNAVAFRAVFYGSDWAREHLCWFETYEEWQDYYKTNKQPESHYVNMNAYGTCMAN</sequence>
<evidence type="ECO:0000313" key="2">
    <source>
        <dbReference type="Proteomes" id="UP000308600"/>
    </source>
</evidence>
<name>A0ACD3A325_9AGAR</name>
<organism evidence="1 2">
    <name type="scientific">Pluteus cervinus</name>
    <dbReference type="NCBI Taxonomy" id="181527"/>
    <lineage>
        <taxon>Eukaryota</taxon>
        <taxon>Fungi</taxon>
        <taxon>Dikarya</taxon>
        <taxon>Basidiomycota</taxon>
        <taxon>Agaricomycotina</taxon>
        <taxon>Agaricomycetes</taxon>
        <taxon>Agaricomycetidae</taxon>
        <taxon>Agaricales</taxon>
        <taxon>Pluteineae</taxon>
        <taxon>Pluteaceae</taxon>
        <taxon>Pluteus</taxon>
    </lineage>
</organism>
<protein>
    <submittedName>
        <fullName evidence="1">Uncharacterized protein</fullName>
    </submittedName>
</protein>
<proteinExistence type="predicted"/>